<name>A0ABT8AQI1_9HYPH</name>
<organism evidence="2 3">
    <name type="scientific">Methylobacterium longum</name>
    <dbReference type="NCBI Taxonomy" id="767694"/>
    <lineage>
        <taxon>Bacteria</taxon>
        <taxon>Pseudomonadati</taxon>
        <taxon>Pseudomonadota</taxon>
        <taxon>Alphaproteobacteria</taxon>
        <taxon>Hyphomicrobiales</taxon>
        <taxon>Methylobacteriaceae</taxon>
        <taxon>Methylobacterium</taxon>
    </lineage>
</organism>
<comment type="caution">
    <text evidence="2">The sequence shown here is derived from an EMBL/GenBank/DDBJ whole genome shotgun (WGS) entry which is preliminary data.</text>
</comment>
<feature type="chain" id="PRO_5046351892" evidence="1">
    <location>
        <begin position="24"/>
        <end position="442"/>
    </location>
</feature>
<dbReference type="InterPro" id="IPR011047">
    <property type="entry name" value="Quinoprotein_ADH-like_sf"/>
</dbReference>
<accession>A0ABT8AQI1</accession>
<keyword evidence="1" id="KW-0732">Signal</keyword>
<dbReference type="SUPFAM" id="SSF50998">
    <property type="entry name" value="Quinoprotein alcohol dehydrogenase-like"/>
    <property type="match status" value="1"/>
</dbReference>
<dbReference type="RefSeq" id="WP_238287123.1">
    <property type="nucleotide sequence ID" value="NZ_BPQS01000008.1"/>
</dbReference>
<feature type="signal peptide" evidence="1">
    <location>
        <begin position="1"/>
        <end position="23"/>
    </location>
</feature>
<proteinExistence type="predicted"/>
<dbReference type="Proteomes" id="UP001244297">
    <property type="component" value="Unassembled WGS sequence"/>
</dbReference>
<protein>
    <submittedName>
        <fullName evidence="2">Uncharacterized protein</fullName>
    </submittedName>
</protein>
<keyword evidence="3" id="KW-1185">Reference proteome</keyword>
<reference evidence="3" key="1">
    <citation type="journal article" date="2019" name="Int. J. Syst. Evol. Microbiol.">
        <title>The Global Catalogue of Microorganisms (GCM) 10K type strain sequencing project: providing services to taxonomists for standard genome sequencing and annotation.</title>
        <authorList>
            <consortium name="The Broad Institute Genomics Platform"/>
            <consortium name="The Broad Institute Genome Sequencing Center for Infectious Disease"/>
            <person name="Wu L."/>
            <person name="Ma J."/>
        </authorList>
    </citation>
    <scope>NUCLEOTIDE SEQUENCE [LARGE SCALE GENOMIC DNA]</scope>
    <source>
        <strain evidence="3">CECT 7806</strain>
    </source>
</reference>
<evidence type="ECO:0000313" key="2">
    <source>
        <dbReference type="EMBL" id="MDN3572103.1"/>
    </source>
</evidence>
<gene>
    <name evidence="2" type="ORF">QWZ18_15890</name>
</gene>
<evidence type="ECO:0000256" key="1">
    <source>
        <dbReference type="SAM" id="SignalP"/>
    </source>
</evidence>
<evidence type="ECO:0000313" key="3">
    <source>
        <dbReference type="Proteomes" id="UP001244297"/>
    </source>
</evidence>
<sequence>MMRQLVRLGLVLVCCALPAVGEAVDPQDPRSATGETGRAGALDGTWIWRLPDTPNGLHPTQSWHATGSTPDGDIYVGGMDHRTNAALYRIEARTGTLRLAGDARSASEAAHNWLPGETAQKFHTRPLWHHGKVYVATMDRSDLDEGYLARRGFHWYAYDPAHDRFTDLSAAEPGGSAVPHGNLVTLASDPVRNVIYGAGVPTGAIYRYDVATGRTQDLGRPASYGQPYVYTGRVMWVDARGRLYFTASNWDAPAAHDHVHFYDPQTGFGEEPGWVLKDGMALETGQCFDGGRHCVFGDDRGHVYRFDQDAHTWTYLGQVETGKAAGWNGVEFWLFAVAPDRTRAYVATSTSPRPSDDTALYEFDFASGQTRRLCAMADLDPALAHSHVHTGYDAWDAAGRFYFASFGYGDKPVVRVSRIDPARLKAALARRAATKAGAGAGR</sequence>
<dbReference type="EMBL" id="JAUFPT010000054">
    <property type="protein sequence ID" value="MDN3572103.1"/>
    <property type="molecule type" value="Genomic_DNA"/>
</dbReference>